<proteinExistence type="predicted"/>
<feature type="domain" description="HTH hxlR-type" evidence="4">
    <location>
        <begin position="23"/>
        <end position="121"/>
    </location>
</feature>
<accession>A0A7C1NSE2</accession>
<dbReference type="AlphaFoldDB" id="A0A7C1NSE2"/>
<keyword evidence="3" id="KW-0804">Transcription</keyword>
<evidence type="ECO:0000256" key="2">
    <source>
        <dbReference type="ARBA" id="ARBA00023125"/>
    </source>
</evidence>
<comment type="caution">
    <text evidence="5">The sequence shown here is derived from an EMBL/GenBank/DDBJ whole genome shotgun (WGS) entry which is preliminary data.</text>
</comment>
<dbReference type="EMBL" id="DSKI01000251">
    <property type="protein sequence ID" value="HEB42995.1"/>
    <property type="molecule type" value="Genomic_DNA"/>
</dbReference>
<dbReference type="Gene3D" id="1.10.10.10">
    <property type="entry name" value="Winged helix-like DNA-binding domain superfamily/Winged helix DNA-binding domain"/>
    <property type="match status" value="1"/>
</dbReference>
<dbReference type="SUPFAM" id="SSF46785">
    <property type="entry name" value="Winged helix' DNA-binding domain"/>
    <property type="match status" value="1"/>
</dbReference>
<evidence type="ECO:0000259" key="4">
    <source>
        <dbReference type="PROSITE" id="PS51118"/>
    </source>
</evidence>
<evidence type="ECO:0000313" key="5">
    <source>
        <dbReference type="EMBL" id="HEB42995.1"/>
    </source>
</evidence>
<dbReference type="InterPro" id="IPR036390">
    <property type="entry name" value="WH_DNA-bd_sf"/>
</dbReference>
<dbReference type="PANTHER" id="PTHR33204">
    <property type="entry name" value="TRANSCRIPTIONAL REGULATOR, MARR FAMILY"/>
    <property type="match status" value="1"/>
</dbReference>
<keyword evidence="2" id="KW-0238">DNA-binding</keyword>
<organism evidence="5">
    <name type="scientific">Agrobacterium albertimagni</name>
    <dbReference type="NCBI Taxonomy" id="147266"/>
    <lineage>
        <taxon>Bacteria</taxon>
        <taxon>Pseudomonadati</taxon>
        <taxon>Pseudomonadota</taxon>
        <taxon>Alphaproteobacteria</taxon>
        <taxon>Hyphomicrobiales</taxon>
        <taxon>Rhizobiaceae</taxon>
        <taxon>Rhizobium/Agrobacterium group</taxon>
        <taxon>Agrobacterium</taxon>
    </lineage>
</organism>
<keyword evidence="1" id="KW-0805">Transcription regulation</keyword>
<dbReference type="PROSITE" id="PS51118">
    <property type="entry name" value="HTH_HXLR"/>
    <property type="match status" value="1"/>
</dbReference>
<reference evidence="5" key="1">
    <citation type="journal article" date="2020" name="mSystems">
        <title>Genome- and Community-Level Interaction Insights into Carbon Utilization and Element Cycling Functions of Hydrothermarchaeota in Hydrothermal Sediment.</title>
        <authorList>
            <person name="Zhou Z."/>
            <person name="Liu Y."/>
            <person name="Xu W."/>
            <person name="Pan J."/>
            <person name="Luo Z.H."/>
            <person name="Li M."/>
        </authorList>
    </citation>
    <scope>NUCLEOTIDE SEQUENCE [LARGE SCALE GENOMIC DNA]</scope>
    <source>
        <strain evidence="5">SpSt-243</strain>
    </source>
</reference>
<gene>
    <name evidence="5" type="ORF">ENP70_04690</name>
</gene>
<dbReference type="InterPro" id="IPR002577">
    <property type="entry name" value="HTH_HxlR"/>
</dbReference>
<evidence type="ECO:0000256" key="3">
    <source>
        <dbReference type="ARBA" id="ARBA00023163"/>
    </source>
</evidence>
<dbReference type="GO" id="GO:0003677">
    <property type="term" value="F:DNA binding"/>
    <property type="evidence" value="ECO:0007669"/>
    <property type="project" value="UniProtKB-KW"/>
</dbReference>
<dbReference type="InterPro" id="IPR036388">
    <property type="entry name" value="WH-like_DNA-bd_sf"/>
</dbReference>
<dbReference type="PANTHER" id="PTHR33204:SF39">
    <property type="entry name" value="TRANSCRIPTIONAL REGULATORY PROTEIN"/>
    <property type="match status" value="1"/>
</dbReference>
<sequence length="133" mass="14775">MFAATKPEIHTLEPCGTPEHEDCGLRLTLDRLGEKWTVMAIAELSAGPRRYREIERALSGVTQRMLTLTLRRLERDGLVDRHVEPTNPPSVTYSLTSRGIGFSAITAGLVEWSREHKGAILSSREAYDGRGKG</sequence>
<dbReference type="Pfam" id="PF01638">
    <property type="entry name" value="HxlR"/>
    <property type="match status" value="1"/>
</dbReference>
<protein>
    <submittedName>
        <fullName evidence="5">Transcriptional regulator</fullName>
    </submittedName>
</protein>
<name>A0A7C1NSE2_9HYPH</name>
<evidence type="ECO:0000256" key="1">
    <source>
        <dbReference type="ARBA" id="ARBA00023015"/>
    </source>
</evidence>